<dbReference type="InterPro" id="IPR036388">
    <property type="entry name" value="WH-like_DNA-bd_sf"/>
</dbReference>
<organism evidence="1 2">
    <name type="scientific">Flavobacterium columnare</name>
    <dbReference type="NCBI Taxonomy" id="996"/>
    <lineage>
        <taxon>Bacteria</taxon>
        <taxon>Pseudomonadati</taxon>
        <taxon>Bacteroidota</taxon>
        <taxon>Flavobacteriia</taxon>
        <taxon>Flavobacteriales</taxon>
        <taxon>Flavobacteriaceae</taxon>
        <taxon>Flavobacterium</taxon>
    </lineage>
</organism>
<dbReference type="EMBL" id="MTCY01000034">
    <property type="protein sequence ID" value="OWP75860.1"/>
    <property type="molecule type" value="Genomic_DNA"/>
</dbReference>
<reference evidence="1 2" key="1">
    <citation type="journal article" date="2017" name="Infect. Genet. Evol.">
        <title>Comparative genome analysis of fish pathogen Flavobacterium columnare reveals extensive sequence diversity within the species.</title>
        <authorList>
            <person name="Kayansamruaj P."/>
            <person name="Dong H.T."/>
            <person name="Hirono I."/>
            <person name="Kondo H."/>
            <person name="Senapin S."/>
            <person name="Rodkhum C."/>
        </authorList>
    </citation>
    <scope>NUCLEOTIDE SEQUENCE [LARGE SCALE GENOMIC DNA]</scope>
    <source>
        <strain evidence="1 2">1214</strain>
    </source>
</reference>
<evidence type="ECO:0000313" key="2">
    <source>
        <dbReference type="Proteomes" id="UP000198034"/>
    </source>
</evidence>
<comment type="caution">
    <text evidence="1">The sequence shown here is derived from an EMBL/GenBank/DDBJ whole genome shotgun (WGS) entry which is preliminary data.</text>
</comment>
<sequence>MSKGKIYIINKRIILDFKMCISEYFVLMLIVKSERKFKTMHKGTRVRYSEIKGIDIANELLINPSNVSRNINKLKKKYCIDKTKFGYCVAEHIESYFNDVSKSDCILFYNDVRLYEFCKTPEQILVAMYLWNEFYLKSRDLKKNEIYTNIPVHKDTVDNTLEHLNNNQTIRELKNKIVFLSKSKHVFYDVINESEMNY</sequence>
<dbReference type="AlphaFoldDB" id="A0A246G933"/>
<evidence type="ECO:0000313" key="1">
    <source>
        <dbReference type="EMBL" id="OWP75860.1"/>
    </source>
</evidence>
<protein>
    <submittedName>
        <fullName evidence="1">Uncharacterized protein</fullName>
    </submittedName>
</protein>
<dbReference type="Proteomes" id="UP000198034">
    <property type="component" value="Unassembled WGS sequence"/>
</dbReference>
<dbReference type="Gene3D" id="1.10.10.10">
    <property type="entry name" value="Winged helix-like DNA-binding domain superfamily/Winged helix DNA-binding domain"/>
    <property type="match status" value="1"/>
</dbReference>
<gene>
    <name evidence="1" type="ORF">BWK62_10905</name>
</gene>
<name>A0A246G933_9FLAO</name>
<accession>A0A246G933</accession>
<proteinExistence type="predicted"/>